<feature type="compositionally biased region" description="Acidic residues" evidence="1">
    <location>
        <begin position="197"/>
        <end position="212"/>
    </location>
</feature>
<dbReference type="AlphaFoldDB" id="A0A819VNB0"/>
<reference evidence="3" key="1">
    <citation type="submission" date="2021-02" db="EMBL/GenBank/DDBJ databases">
        <authorList>
            <person name="Nowell W R."/>
        </authorList>
    </citation>
    <scope>NUCLEOTIDE SEQUENCE</scope>
</reference>
<feature type="compositionally biased region" description="Basic and acidic residues" evidence="1">
    <location>
        <begin position="74"/>
        <end position="83"/>
    </location>
</feature>
<organism evidence="3 4">
    <name type="scientific">Rotaria sordida</name>
    <dbReference type="NCBI Taxonomy" id="392033"/>
    <lineage>
        <taxon>Eukaryota</taxon>
        <taxon>Metazoa</taxon>
        <taxon>Spiralia</taxon>
        <taxon>Gnathifera</taxon>
        <taxon>Rotifera</taxon>
        <taxon>Eurotatoria</taxon>
        <taxon>Bdelloidea</taxon>
        <taxon>Philodinida</taxon>
        <taxon>Philodinidae</taxon>
        <taxon>Rotaria</taxon>
    </lineage>
</organism>
<sequence length="433" mass="49083">MDMLTTSYSRVRRSTAGINKRYDEQDYVLVSFPKLNKHSIVPVASVTIDPLDKQNGSIKTFGSRKNLRIIGSGSKEEMKERASRYAASAGSEEVELGPDEQEDDENQCINKDDDDYSPSPICRTTKEIKKRVMTSEQSKSQIEIISSNIDDQPMTTSAYDGSPNSCLLKKNPLVNRQLNFDRLYPSPTRTKRSYKDDADEDESSLSGSDEIDSEYNKNSCVIKKNNELQALLKKPHRKRKKQITEPVRNVEGPCSGCIKLQEVIMKLSNRVDRLEKVIPVIKKFRSKSSPASTNQINTTVDNNEIYENIEKVTGVDPNRLRSTSARPTMIMRELIKKAGHINDKAYLDKNEDLFKQFIQMKCMILDDNIADQWKEIKESLGRQHIDEANNKKKRISKDSTSTITNITLPQVTQTSTANKEQEAVPLATVSESF</sequence>
<proteinExistence type="predicted"/>
<protein>
    <submittedName>
        <fullName evidence="3">Uncharacterized protein</fullName>
    </submittedName>
</protein>
<feature type="region of interest" description="Disordered" evidence="1">
    <location>
        <begin position="72"/>
        <end position="125"/>
    </location>
</feature>
<dbReference type="EMBL" id="CAJNOT010001441">
    <property type="protein sequence ID" value="CAF1199852.1"/>
    <property type="molecule type" value="Genomic_DNA"/>
</dbReference>
<name>A0A819VNB0_9BILA</name>
<evidence type="ECO:0000313" key="3">
    <source>
        <dbReference type="EMBL" id="CAF4110586.1"/>
    </source>
</evidence>
<accession>A0A819VNB0</accession>
<dbReference type="Proteomes" id="UP000663864">
    <property type="component" value="Unassembled WGS sequence"/>
</dbReference>
<feature type="region of interest" description="Disordered" evidence="1">
    <location>
        <begin position="178"/>
        <end position="212"/>
    </location>
</feature>
<dbReference type="Proteomes" id="UP000663836">
    <property type="component" value="Unassembled WGS sequence"/>
</dbReference>
<gene>
    <name evidence="3" type="ORF">JBS370_LOCUS32176</name>
    <name evidence="2" type="ORF">ZHD862_LOCUS22780</name>
</gene>
<feature type="compositionally biased region" description="Acidic residues" evidence="1">
    <location>
        <begin position="92"/>
        <end position="116"/>
    </location>
</feature>
<evidence type="ECO:0000256" key="1">
    <source>
        <dbReference type="SAM" id="MobiDB-lite"/>
    </source>
</evidence>
<dbReference type="EMBL" id="CAJOBD010008354">
    <property type="protein sequence ID" value="CAF4110586.1"/>
    <property type="molecule type" value="Genomic_DNA"/>
</dbReference>
<evidence type="ECO:0000313" key="2">
    <source>
        <dbReference type="EMBL" id="CAF1199852.1"/>
    </source>
</evidence>
<comment type="caution">
    <text evidence="3">The sequence shown here is derived from an EMBL/GenBank/DDBJ whole genome shotgun (WGS) entry which is preliminary data.</text>
</comment>
<evidence type="ECO:0000313" key="4">
    <source>
        <dbReference type="Proteomes" id="UP000663836"/>
    </source>
</evidence>